<evidence type="ECO:0000313" key="1">
    <source>
        <dbReference type="EMBL" id="RDL31556.1"/>
    </source>
</evidence>
<gene>
    <name evidence="1" type="ORF">BP5553_09765</name>
</gene>
<reference evidence="1 2" key="1">
    <citation type="journal article" date="2018" name="IMA Fungus">
        <title>IMA Genome-F 9: Draft genome sequence of Annulohypoxylon stygium, Aspergillus mulundensis, Berkeleyomyces basicola (syn. Thielaviopsis basicola), Ceratocystis smalleyi, two Cercospora beticola strains, Coleophoma cylindrospora, Fusarium fracticaudum, Phialophora cf. hyalina, and Morchella septimelata.</title>
        <authorList>
            <person name="Wingfield B.D."/>
            <person name="Bills G.F."/>
            <person name="Dong Y."/>
            <person name="Huang W."/>
            <person name="Nel W.J."/>
            <person name="Swalarsk-Parry B.S."/>
            <person name="Vaghefi N."/>
            <person name="Wilken P.M."/>
            <person name="An Z."/>
            <person name="de Beer Z.W."/>
            <person name="De Vos L."/>
            <person name="Chen L."/>
            <person name="Duong T.A."/>
            <person name="Gao Y."/>
            <person name="Hammerbacher A."/>
            <person name="Kikkert J.R."/>
            <person name="Li Y."/>
            <person name="Li H."/>
            <person name="Li K."/>
            <person name="Li Q."/>
            <person name="Liu X."/>
            <person name="Ma X."/>
            <person name="Naidoo K."/>
            <person name="Pethybridge S.J."/>
            <person name="Sun J."/>
            <person name="Steenkamp E.T."/>
            <person name="van der Nest M.A."/>
            <person name="van Wyk S."/>
            <person name="Wingfield M.J."/>
            <person name="Xiong C."/>
            <person name="Yue Q."/>
            <person name="Zhang X."/>
        </authorList>
    </citation>
    <scope>NUCLEOTIDE SEQUENCE [LARGE SCALE GENOMIC DNA]</scope>
    <source>
        <strain evidence="1 2">BP 5553</strain>
    </source>
</reference>
<dbReference type="GeneID" id="43602614"/>
<dbReference type="RefSeq" id="XP_031865687.1">
    <property type="nucleotide sequence ID" value="XM_032018388.1"/>
</dbReference>
<sequence>MEHSRVVSRILDFVKCAFGYEKSYHPLALWILVSPSSTAGFCRPPGSVDHLEEDGPIVTESHCVEDTYYAEEVPVCDRSSTEDAAK</sequence>
<keyword evidence="2" id="KW-1185">Reference proteome</keyword>
<protein>
    <submittedName>
        <fullName evidence="1">Uncharacterized protein</fullName>
    </submittedName>
</protein>
<evidence type="ECO:0000313" key="2">
    <source>
        <dbReference type="Proteomes" id="UP000254866"/>
    </source>
</evidence>
<name>A0A370TBZ5_9HELO</name>
<accession>A0A370TBZ5</accession>
<proteinExistence type="predicted"/>
<dbReference type="Proteomes" id="UP000254866">
    <property type="component" value="Unassembled WGS sequence"/>
</dbReference>
<organism evidence="1 2">
    <name type="scientific">Venustampulla echinocandica</name>
    <dbReference type="NCBI Taxonomy" id="2656787"/>
    <lineage>
        <taxon>Eukaryota</taxon>
        <taxon>Fungi</taxon>
        <taxon>Dikarya</taxon>
        <taxon>Ascomycota</taxon>
        <taxon>Pezizomycotina</taxon>
        <taxon>Leotiomycetes</taxon>
        <taxon>Helotiales</taxon>
        <taxon>Pleuroascaceae</taxon>
        <taxon>Venustampulla</taxon>
    </lineage>
</organism>
<dbReference type="EMBL" id="NPIC01000012">
    <property type="protein sequence ID" value="RDL31556.1"/>
    <property type="molecule type" value="Genomic_DNA"/>
</dbReference>
<dbReference type="AlphaFoldDB" id="A0A370TBZ5"/>
<comment type="caution">
    <text evidence="1">The sequence shown here is derived from an EMBL/GenBank/DDBJ whole genome shotgun (WGS) entry which is preliminary data.</text>
</comment>